<dbReference type="AlphaFoldDB" id="A0A0H1RDI1"/>
<keyword evidence="6" id="KW-1185">Reference proteome</keyword>
<dbReference type="EMBL" id="LCYG01000021">
    <property type="protein sequence ID" value="KLK93253.1"/>
    <property type="molecule type" value="Genomic_DNA"/>
</dbReference>
<reference evidence="5 6" key="1">
    <citation type="submission" date="2015-05" db="EMBL/GenBank/DDBJ databases">
        <title>Draft genome sequence of Microvirga vignae strain BR3299, a novel nitrogen fixing bacteria isolated from Brazil semi-aired region.</title>
        <authorList>
            <person name="Zilli J.E."/>
            <person name="Passos S.R."/>
            <person name="Leite J."/>
            <person name="Baldani J.I."/>
            <person name="Xavier G.R."/>
            <person name="Rumjaneck N.G."/>
            <person name="Simoes-Araujo J.L."/>
        </authorList>
    </citation>
    <scope>NUCLEOTIDE SEQUENCE [LARGE SCALE GENOMIC DNA]</scope>
    <source>
        <strain evidence="5 6">BR3299</strain>
    </source>
</reference>
<dbReference type="SUPFAM" id="SSF48230">
    <property type="entry name" value="Chondroitin AC/alginate lyase"/>
    <property type="match status" value="1"/>
</dbReference>
<feature type="signal peptide" evidence="3">
    <location>
        <begin position="1"/>
        <end position="20"/>
    </location>
</feature>
<dbReference type="GO" id="GO:0016829">
    <property type="term" value="F:lyase activity"/>
    <property type="evidence" value="ECO:0007669"/>
    <property type="project" value="UniProtKB-KW"/>
</dbReference>
<dbReference type="STRING" id="1225564.AA309_09660"/>
<evidence type="ECO:0000313" key="5">
    <source>
        <dbReference type="EMBL" id="KLK93253.1"/>
    </source>
</evidence>
<evidence type="ECO:0000313" key="6">
    <source>
        <dbReference type="Proteomes" id="UP000035489"/>
    </source>
</evidence>
<dbReference type="OrthoDB" id="7210452at2"/>
<evidence type="ECO:0000259" key="4">
    <source>
        <dbReference type="Pfam" id="PF05426"/>
    </source>
</evidence>
<dbReference type="Pfam" id="PF05426">
    <property type="entry name" value="Alginate_lyase"/>
    <property type="match status" value="1"/>
</dbReference>
<feature type="domain" description="Alginate lyase" evidence="4">
    <location>
        <begin position="146"/>
        <end position="281"/>
    </location>
</feature>
<proteinExistence type="predicted"/>
<evidence type="ECO:0000256" key="3">
    <source>
        <dbReference type="SAM" id="SignalP"/>
    </source>
</evidence>
<keyword evidence="2 5" id="KW-0456">Lyase</keyword>
<dbReference type="Gene3D" id="1.50.10.100">
    <property type="entry name" value="Chondroitin AC/alginate lyase"/>
    <property type="match status" value="1"/>
</dbReference>
<evidence type="ECO:0000256" key="1">
    <source>
        <dbReference type="ARBA" id="ARBA00022729"/>
    </source>
</evidence>
<dbReference type="InterPro" id="IPR008929">
    <property type="entry name" value="Chondroitin_lyas"/>
</dbReference>
<sequence>MKRILAFLILNLLTVGSSYAQVKPAGVFDVEQRRIALSQPAFASIRAACLSIPRDASWSSLKPIMGLKATEGYGTDGTANDYAWAVMVLAGRALAGDMASETALRDLLLTWSKANAFAQTEVENDAYYALKRVLLPTVVGYSVIQRSLDDEQRRIIASWIDPLVRKVDYNFDGSVDHNNHRYLTDSVLMAWGAVTGDDHLYAKGIDRYRTILSEARADGSLPLETRRGARALWYMRQSLSSMTVMAEIAATRGTDLYGLNEGGISFDRVLSYTLNGITEPHVVLAYAAENYIPGGESDFRKPDLGFLSKRSHGRHYMAWTEAVVSRDRTGLATRRLRNLFMRSLKNDRPLIDEFAGGNATCIWGRG</sequence>
<dbReference type="RefSeq" id="WP_047188799.1">
    <property type="nucleotide sequence ID" value="NZ_LCYG01000021.1"/>
</dbReference>
<accession>A0A0H1RDI1</accession>
<protein>
    <submittedName>
        <fullName evidence="5">Alginate lyase</fullName>
    </submittedName>
</protein>
<feature type="chain" id="PRO_5002592974" evidence="3">
    <location>
        <begin position="21"/>
        <end position="366"/>
    </location>
</feature>
<dbReference type="PATRIC" id="fig|1225564.3.peg.2569"/>
<gene>
    <name evidence="5" type="ORF">AA309_09660</name>
</gene>
<name>A0A0H1RDI1_9HYPH</name>
<organism evidence="5 6">
    <name type="scientific">Microvirga vignae</name>
    <dbReference type="NCBI Taxonomy" id="1225564"/>
    <lineage>
        <taxon>Bacteria</taxon>
        <taxon>Pseudomonadati</taxon>
        <taxon>Pseudomonadota</taxon>
        <taxon>Alphaproteobacteria</taxon>
        <taxon>Hyphomicrobiales</taxon>
        <taxon>Methylobacteriaceae</taxon>
        <taxon>Microvirga</taxon>
    </lineage>
</organism>
<evidence type="ECO:0000256" key="2">
    <source>
        <dbReference type="ARBA" id="ARBA00023239"/>
    </source>
</evidence>
<comment type="caution">
    <text evidence="5">The sequence shown here is derived from an EMBL/GenBank/DDBJ whole genome shotgun (WGS) entry which is preliminary data.</text>
</comment>
<dbReference type="InterPro" id="IPR008397">
    <property type="entry name" value="Alginate_lyase_dom"/>
</dbReference>
<keyword evidence="1 3" id="KW-0732">Signal</keyword>
<dbReference type="GO" id="GO:0042597">
    <property type="term" value="C:periplasmic space"/>
    <property type="evidence" value="ECO:0007669"/>
    <property type="project" value="InterPro"/>
</dbReference>
<dbReference type="Proteomes" id="UP000035489">
    <property type="component" value="Unassembled WGS sequence"/>
</dbReference>